<dbReference type="SUPFAM" id="SSF51735">
    <property type="entry name" value="NAD(P)-binding Rossmann-fold domains"/>
    <property type="match status" value="1"/>
</dbReference>
<gene>
    <name evidence="2" type="ORF">EKG35_14245</name>
</gene>
<dbReference type="OrthoDB" id="9803892at2"/>
<dbReference type="Proteomes" id="UP000276349">
    <property type="component" value="Unassembled WGS sequence"/>
</dbReference>
<dbReference type="InterPro" id="IPR036291">
    <property type="entry name" value="NAD(P)-bd_dom_sf"/>
</dbReference>
<dbReference type="Pfam" id="PF13460">
    <property type="entry name" value="NAD_binding_10"/>
    <property type="match status" value="1"/>
</dbReference>
<feature type="domain" description="NAD(P)-binding" evidence="1">
    <location>
        <begin position="7"/>
        <end position="191"/>
    </location>
</feature>
<evidence type="ECO:0000313" key="2">
    <source>
        <dbReference type="EMBL" id="RTQ90829.1"/>
    </source>
</evidence>
<dbReference type="Gene3D" id="3.40.50.720">
    <property type="entry name" value="NAD(P)-binding Rossmann-like Domain"/>
    <property type="match status" value="1"/>
</dbReference>
<dbReference type="PANTHER" id="PTHR15020:SF50">
    <property type="entry name" value="UPF0659 PROTEIN YMR090W"/>
    <property type="match status" value="1"/>
</dbReference>
<dbReference type="PANTHER" id="PTHR15020">
    <property type="entry name" value="FLAVIN REDUCTASE-RELATED"/>
    <property type="match status" value="1"/>
</dbReference>
<name>A0A431ULV4_9BACI</name>
<dbReference type="CDD" id="cd05243">
    <property type="entry name" value="SDR_a5"/>
    <property type="match status" value="1"/>
</dbReference>
<dbReference type="EMBL" id="RXNR01000045">
    <property type="protein sequence ID" value="RTQ90829.1"/>
    <property type="molecule type" value="Genomic_DNA"/>
</dbReference>
<evidence type="ECO:0000313" key="3">
    <source>
        <dbReference type="Proteomes" id="UP000276349"/>
    </source>
</evidence>
<evidence type="ECO:0000259" key="1">
    <source>
        <dbReference type="Pfam" id="PF13460"/>
    </source>
</evidence>
<dbReference type="AlphaFoldDB" id="A0A431ULV4"/>
<comment type="caution">
    <text evidence="2">The sequence shown here is derived from an EMBL/GenBank/DDBJ whole genome shotgun (WGS) entry which is preliminary data.</text>
</comment>
<sequence length="216" mass="23037">MRVFLIGANGQVGKHIVQLLKDSDRHTLKAMVRTEEQAEALKQSGVDAVVANLEGSVDDIGEAMNGSDAVIFSAGSGGSTGADKTLLVDLDGAVKSMEAAEKIGVNRYVMVSAFNARNRESWIDSPIKPYMVAKHYADRILSASSLNYTIVGPGLLLNEPGTGKVIAGKDIETGSIPREDVAKTVVAVLDEENTYRKTFDLISGENTIEEALKGLK</sequence>
<protein>
    <submittedName>
        <fullName evidence="2">SDR family oxidoreductase</fullName>
    </submittedName>
</protein>
<accession>A0A431ULV4</accession>
<dbReference type="RefSeq" id="WP_126295230.1">
    <property type="nucleotide sequence ID" value="NZ_CP185866.1"/>
</dbReference>
<dbReference type="InterPro" id="IPR016040">
    <property type="entry name" value="NAD(P)-bd_dom"/>
</dbReference>
<organism evidence="2 3">
    <name type="scientific">Lysinibacillus telephonicus</name>
    <dbReference type="NCBI Taxonomy" id="1714840"/>
    <lineage>
        <taxon>Bacteria</taxon>
        <taxon>Bacillati</taxon>
        <taxon>Bacillota</taxon>
        <taxon>Bacilli</taxon>
        <taxon>Bacillales</taxon>
        <taxon>Bacillaceae</taxon>
        <taxon>Lysinibacillus</taxon>
    </lineage>
</organism>
<proteinExistence type="predicted"/>
<keyword evidence="3" id="KW-1185">Reference proteome</keyword>
<reference evidence="2 3" key="1">
    <citation type="submission" date="2018-12" db="EMBL/GenBank/DDBJ databases">
        <authorList>
            <person name="Yu L."/>
        </authorList>
    </citation>
    <scope>NUCLEOTIDE SEQUENCE [LARGE SCALE GENOMIC DNA]</scope>
    <source>
        <strain evidence="2 3">S5H2222</strain>
    </source>
</reference>